<keyword evidence="1" id="KW-0812">Transmembrane</keyword>
<accession>A0A914IB82</accession>
<sequence length="67" mass="7427">MKALKVENVGINGGALTSVDGRRRKPWLLLVFNFAFFLYHAIAIKKDCPGFFNTNTSNTIQLGSVQP</sequence>
<protein>
    <submittedName>
        <fullName evidence="3">Transmembrane protein</fullName>
    </submittedName>
</protein>
<keyword evidence="1" id="KW-0472">Membrane</keyword>
<evidence type="ECO:0000313" key="2">
    <source>
        <dbReference type="Proteomes" id="UP000887572"/>
    </source>
</evidence>
<evidence type="ECO:0000256" key="1">
    <source>
        <dbReference type="SAM" id="Phobius"/>
    </source>
</evidence>
<evidence type="ECO:0000313" key="3">
    <source>
        <dbReference type="WBParaSite" id="Gr19_v10_g9231.t1"/>
    </source>
</evidence>
<dbReference type="WBParaSite" id="Gr19_v10_g9231.t1">
    <property type="protein sequence ID" value="Gr19_v10_g9231.t1"/>
    <property type="gene ID" value="Gr19_v10_g9231"/>
</dbReference>
<dbReference type="Proteomes" id="UP000887572">
    <property type="component" value="Unplaced"/>
</dbReference>
<proteinExistence type="predicted"/>
<keyword evidence="1" id="KW-1133">Transmembrane helix</keyword>
<dbReference type="AlphaFoldDB" id="A0A914IB82"/>
<organism evidence="2 3">
    <name type="scientific">Globodera rostochiensis</name>
    <name type="common">Golden nematode worm</name>
    <name type="synonym">Heterodera rostochiensis</name>
    <dbReference type="NCBI Taxonomy" id="31243"/>
    <lineage>
        <taxon>Eukaryota</taxon>
        <taxon>Metazoa</taxon>
        <taxon>Ecdysozoa</taxon>
        <taxon>Nematoda</taxon>
        <taxon>Chromadorea</taxon>
        <taxon>Rhabditida</taxon>
        <taxon>Tylenchina</taxon>
        <taxon>Tylenchomorpha</taxon>
        <taxon>Tylenchoidea</taxon>
        <taxon>Heteroderidae</taxon>
        <taxon>Heteroderinae</taxon>
        <taxon>Globodera</taxon>
    </lineage>
</organism>
<feature type="transmembrane region" description="Helical" evidence="1">
    <location>
        <begin position="27"/>
        <end position="44"/>
    </location>
</feature>
<reference evidence="3" key="1">
    <citation type="submission" date="2022-11" db="UniProtKB">
        <authorList>
            <consortium name="WormBaseParasite"/>
        </authorList>
    </citation>
    <scope>IDENTIFICATION</scope>
</reference>
<keyword evidence="2" id="KW-1185">Reference proteome</keyword>
<name>A0A914IB82_GLORO</name>